<dbReference type="PROSITE" id="PS50893">
    <property type="entry name" value="ABC_TRANSPORTER_2"/>
    <property type="match status" value="1"/>
</dbReference>
<proteinExistence type="predicted"/>
<dbReference type="Pfam" id="PF00005">
    <property type="entry name" value="ABC_tran"/>
    <property type="match status" value="1"/>
</dbReference>
<name>A0A5N1GQV5_9LACT</name>
<dbReference type="OrthoDB" id="9804819at2"/>
<keyword evidence="3 5" id="KW-0067">ATP-binding</keyword>
<dbReference type="SUPFAM" id="SSF52540">
    <property type="entry name" value="P-loop containing nucleoside triphosphate hydrolases"/>
    <property type="match status" value="1"/>
</dbReference>
<dbReference type="AlphaFoldDB" id="A0A5N1GQV5"/>
<evidence type="ECO:0000313" key="6">
    <source>
        <dbReference type="Proteomes" id="UP000327148"/>
    </source>
</evidence>
<evidence type="ECO:0000259" key="4">
    <source>
        <dbReference type="PROSITE" id="PS50893"/>
    </source>
</evidence>
<dbReference type="PANTHER" id="PTHR42711:SF13">
    <property type="entry name" value="ABC TRANSPORTER, ATP-BINDING PROTEIN"/>
    <property type="match status" value="1"/>
</dbReference>
<dbReference type="Proteomes" id="UP000327148">
    <property type="component" value="Unassembled WGS sequence"/>
</dbReference>
<accession>A0A5N1GQV5</accession>
<evidence type="ECO:0000256" key="3">
    <source>
        <dbReference type="ARBA" id="ARBA00022840"/>
    </source>
</evidence>
<dbReference type="InterPro" id="IPR050763">
    <property type="entry name" value="ABC_transporter_ATP-binding"/>
</dbReference>
<protein>
    <submittedName>
        <fullName evidence="5">ABC transporter ATP-binding protein</fullName>
    </submittedName>
</protein>
<keyword evidence="1" id="KW-0813">Transport</keyword>
<feature type="domain" description="ABC transporter" evidence="4">
    <location>
        <begin position="8"/>
        <end position="234"/>
    </location>
</feature>
<evidence type="ECO:0000313" key="5">
    <source>
        <dbReference type="EMBL" id="KAA9302431.1"/>
    </source>
</evidence>
<organism evidence="5 6">
    <name type="scientific">Aerococcus sanguinicola</name>
    <dbReference type="NCBI Taxonomy" id="119206"/>
    <lineage>
        <taxon>Bacteria</taxon>
        <taxon>Bacillati</taxon>
        <taxon>Bacillota</taxon>
        <taxon>Bacilli</taxon>
        <taxon>Lactobacillales</taxon>
        <taxon>Aerococcaceae</taxon>
        <taxon>Aerococcus</taxon>
    </lineage>
</organism>
<dbReference type="GO" id="GO:0016887">
    <property type="term" value="F:ATP hydrolysis activity"/>
    <property type="evidence" value="ECO:0007669"/>
    <property type="project" value="InterPro"/>
</dbReference>
<dbReference type="RefSeq" id="WP_070430139.1">
    <property type="nucleotide sequence ID" value="NZ_VYWO01000001.1"/>
</dbReference>
<evidence type="ECO:0000256" key="2">
    <source>
        <dbReference type="ARBA" id="ARBA00022741"/>
    </source>
</evidence>
<sequence length="288" mass="32567">MVFEEKIISIENLSKHFKDTVALDEISFSIKKGEILGFLGPSGSGKTTTINILTKQLAPDQGDIYILGKSVKDLNSEDFKHIGIMSDTSGYYEKLSLLDNLRTYADILKADYDYVDALLKELDLYKDRNKPAEKLSTGMKKRMLLIRAILNKPDLLFLDEPTSGLDPSTSRKVHRLLARLKDQGTSIFFTTHDMDEAEKLCDNLVLLNKGQIVEEGAPEDIILAHTTDRQVRLTYADKSSQQLAFDDYDPDLTKQDVVAIHSCEPTLEDIFIQVTGDSLYDQYYFISH</sequence>
<evidence type="ECO:0000256" key="1">
    <source>
        <dbReference type="ARBA" id="ARBA00022448"/>
    </source>
</evidence>
<dbReference type="EMBL" id="VYWO01000001">
    <property type="protein sequence ID" value="KAA9302431.1"/>
    <property type="molecule type" value="Genomic_DNA"/>
</dbReference>
<dbReference type="InterPro" id="IPR027417">
    <property type="entry name" value="P-loop_NTPase"/>
</dbReference>
<dbReference type="SMART" id="SM00382">
    <property type="entry name" value="AAA"/>
    <property type="match status" value="1"/>
</dbReference>
<gene>
    <name evidence="5" type="ORF">F6I03_04210</name>
</gene>
<dbReference type="STRING" id="119206.AWM72_03260"/>
<keyword evidence="2" id="KW-0547">Nucleotide-binding</keyword>
<dbReference type="Gene3D" id="3.40.50.300">
    <property type="entry name" value="P-loop containing nucleotide triphosphate hydrolases"/>
    <property type="match status" value="1"/>
</dbReference>
<dbReference type="GO" id="GO:0005524">
    <property type="term" value="F:ATP binding"/>
    <property type="evidence" value="ECO:0007669"/>
    <property type="project" value="UniProtKB-KW"/>
</dbReference>
<dbReference type="InterPro" id="IPR003593">
    <property type="entry name" value="AAA+_ATPase"/>
</dbReference>
<comment type="caution">
    <text evidence="5">The sequence shown here is derived from an EMBL/GenBank/DDBJ whole genome shotgun (WGS) entry which is preliminary data.</text>
</comment>
<dbReference type="InterPro" id="IPR003439">
    <property type="entry name" value="ABC_transporter-like_ATP-bd"/>
</dbReference>
<dbReference type="CDD" id="cd03230">
    <property type="entry name" value="ABC_DR_subfamily_A"/>
    <property type="match status" value="1"/>
</dbReference>
<reference evidence="5 6" key="1">
    <citation type="submission" date="2019-09" db="EMBL/GenBank/DDBJ databases">
        <title>Draft genome sequence assemblies of isolates from the urinary tract.</title>
        <authorList>
            <person name="Mores C.R."/>
            <person name="Putonti C."/>
            <person name="Wolfe A.J."/>
        </authorList>
    </citation>
    <scope>NUCLEOTIDE SEQUENCE [LARGE SCALE GENOMIC DNA]</scope>
    <source>
        <strain evidence="5 6">UMB623</strain>
    </source>
</reference>
<dbReference type="PANTHER" id="PTHR42711">
    <property type="entry name" value="ABC TRANSPORTER ATP-BINDING PROTEIN"/>
    <property type="match status" value="1"/>
</dbReference>